<comment type="caution">
    <text evidence="1">The sequence shown here is derived from an EMBL/GenBank/DDBJ whole genome shotgun (WGS) entry which is preliminary data.</text>
</comment>
<reference evidence="1" key="1">
    <citation type="journal article" date="2015" name="Nature">
        <title>Complex archaea that bridge the gap between prokaryotes and eukaryotes.</title>
        <authorList>
            <person name="Spang A."/>
            <person name="Saw J.H."/>
            <person name="Jorgensen S.L."/>
            <person name="Zaremba-Niedzwiedzka K."/>
            <person name="Martijn J."/>
            <person name="Lind A.E."/>
            <person name="van Eijk R."/>
            <person name="Schleper C."/>
            <person name="Guy L."/>
            <person name="Ettema T.J."/>
        </authorList>
    </citation>
    <scope>NUCLEOTIDE SEQUENCE</scope>
</reference>
<evidence type="ECO:0008006" key="2">
    <source>
        <dbReference type="Google" id="ProtNLM"/>
    </source>
</evidence>
<dbReference type="AlphaFoldDB" id="A0A0F8WH33"/>
<accession>A0A0F8WH33</accession>
<protein>
    <recommendedName>
        <fullName evidence="2">DUF2283 domain-containing protein</fullName>
    </recommendedName>
</protein>
<organism evidence="1">
    <name type="scientific">marine sediment metagenome</name>
    <dbReference type="NCBI Taxonomy" id="412755"/>
    <lineage>
        <taxon>unclassified sequences</taxon>
        <taxon>metagenomes</taxon>
        <taxon>ecological metagenomes</taxon>
    </lineage>
</organism>
<dbReference type="EMBL" id="LAZR01065120">
    <property type="protein sequence ID" value="KKK56182.1"/>
    <property type="molecule type" value="Genomic_DNA"/>
</dbReference>
<dbReference type="Pfam" id="PF10049">
    <property type="entry name" value="DUF2283"/>
    <property type="match status" value="1"/>
</dbReference>
<evidence type="ECO:0000313" key="1">
    <source>
        <dbReference type="EMBL" id="KKK56182.1"/>
    </source>
</evidence>
<sequence length="122" mass="13712">MFEIEVDHDARAIYVRLLPQTETIAHTNELQPDGNILADVTEDGRVYGLSIRTPVDEMKSYESWALELIALIADDKRLDPAVRLEEIKVATRPNDSFRDPFNDGDSPEDAWEGEIEAIAASL</sequence>
<proteinExistence type="predicted"/>
<dbReference type="InterPro" id="IPR019270">
    <property type="entry name" value="DUF2283"/>
</dbReference>
<name>A0A0F8WH33_9ZZZZ</name>
<gene>
    <name evidence="1" type="ORF">LCGC14_3067110</name>
</gene>